<evidence type="ECO:0000313" key="4">
    <source>
        <dbReference type="Proteomes" id="UP001055712"/>
    </source>
</evidence>
<evidence type="ECO:0000256" key="2">
    <source>
        <dbReference type="SAM" id="Phobius"/>
    </source>
</evidence>
<feature type="compositionally biased region" description="Low complexity" evidence="1">
    <location>
        <begin position="186"/>
        <end position="200"/>
    </location>
</feature>
<name>A0A9D4TGI2_CHLVU</name>
<evidence type="ECO:0000313" key="3">
    <source>
        <dbReference type="EMBL" id="KAI3424984.1"/>
    </source>
</evidence>
<keyword evidence="2" id="KW-1133">Transmembrane helix</keyword>
<dbReference type="EMBL" id="SIDB01000012">
    <property type="protein sequence ID" value="KAI3424984.1"/>
    <property type="molecule type" value="Genomic_DNA"/>
</dbReference>
<keyword evidence="2" id="KW-0812">Transmembrane</keyword>
<proteinExistence type="predicted"/>
<keyword evidence="2" id="KW-0472">Membrane</keyword>
<gene>
    <name evidence="3" type="ORF">D9Q98_008365</name>
</gene>
<sequence length="272" mass="29083">MPSTPSTARRKRTQTVPPELRHATLLVPPAVFPDEPVPAGFEGWGARVVGPDRVRHDGLHLFVKFTDDSKEVYHFPASLIQSWVQEGGQLGSDEDSPPPRLTSKAPASSSQQQQTPARPRAKAATAAAEQHASAGGATGGVAQPEGAALHTPVTLRSPSKAATKPASAQRRKTAQKQGARDPAETAAAGGARRQQQQRQQGWHEDEAWQQDQLGVSEIEGEEEEQQRQQQQTCAVESHLLGTVAYVLKQAALMAAATGICYGLLLAFFPLDG</sequence>
<comment type="caution">
    <text evidence="3">The sequence shown here is derived from an EMBL/GenBank/DDBJ whole genome shotgun (WGS) entry which is preliminary data.</text>
</comment>
<feature type="compositionally biased region" description="Low complexity" evidence="1">
    <location>
        <begin position="157"/>
        <end position="168"/>
    </location>
</feature>
<accession>A0A9D4TGI2</accession>
<protein>
    <submittedName>
        <fullName evidence="3">Uncharacterized protein</fullName>
    </submittedName>
</protein>
<reference evidence="3" key="2">
    <citation type="submission" date="2020-11" db="EMBL/GenBank/DDBJ databases">
        <authorList>
            <person name="Cecchin M."/>
            <person name="Marcolungo L."/>
            <person name="Rossato M."/>
            <person name="Girolomoni L."/>
            <person name="Cosentino E."/>
            <person name="Cuine S."/>
            <person name="Li-Beisson Y."/>
            <person name="Delledonne M."/>
            <person name="Ballottari M."/>
        </authorList>
    </citation>
    <scope>NUCLEOTIDE SEQUENCE</scope>
    <source>
        <strain evidence="3">211/11P</strain>
        <tissue evidence="3">Whole cell</tissue>
    </source>
</reference>
<dbReference type="OrthoDB" id="10504276at2759"/>
<keyword evidence="4" id="KW-1185">Reference proteome</keyword>
<organism evidence="3 4">
    <name type="scientific">Chlorella vulgaris</name>
    <name type="common">Green alga</name>
    <dbReference type="NCBI Taxonomy" id="3077"/>
    <lineage>
        <taxon>Eukaryota</taxon>
        <taxon>Viridiplantae</taxon>
        <taxon>Chlorophyta</taxon>
        <taxon>core chlorophytes</taxon>
        <taxon>Trebouxiophyceae</taxon>
        <taxon>Chlorellales</taxon>
        <taxon>Chlorellaceae</taxon>
        <taxon>Chlorella clade</taxon>
        <taxon>Chlorella</taxon>
    </lineage>
</organism>
<feature type="transmembrane region" description="Helical" evidence="2">
    <location>
        <begin position="250"/>
        <end position="270"/>
    </location>
</feature>
<feature type="region of interest" description="Disordered" evidence="1">
    <location>
        <begin position="88"/>
        <end position="205"/>
    </location>
</feature>
<feature type="compositionally biased region" description="Low complexity" evidence="1">
    <location>
        <begin position="103"/>
        <end position="135"/>
    </location>
</feature>
<dbReference type="AlphaFoldDB" id="A0A9D4TGI2"/>
<reference evidence="3" key="1">
    <citation type="journal article" date="2019" name="Plant J.">
        <title>Chlorella vulgaris genome assembly and annotation reveals the molecular basis for metabolic acclimation to high light conditions.</title>
        <authorList>
            <person name="Cecchin M."/>
            <person name="Marcolungo L."/>
            <person name="Rossato M."/>
            <person name="Girolomoni L."/>
            <person name="Cosentino E."/>
            <person name="Cuine S."/>
            <person name="Li-Beisson Y."/>
            <person name="Delledonne M."/>
            <person name="Ballottari M."/>
        </authorList>
    </citation>
    <scope>NUCLEOTIDE SEQUENCE</scope>
    <source>
        <strain evidence="3">211/11P</strain>
    </source>
</reference>
<dbReference type="Proteomes" id="UP001055712">
    <property type="component" value="Unassembled WGS sequence"/>
</dbReference>
<evidence type="ECO:0000256" key="1">
    <source>
        <dbReference type="SAM" id="MobiDB-lite"/>
    </source>
</evidence>